<organism evidence="1">
    <name type="scientific">candidate division CPR1 bacterium ADurb.Bin160</name>
    <dbReference type="NCBI Taxonomy" id="1852826"/>
    <lineage>
        <taxon>Bacteria</taxon>
        <taxon>candidate division CPR1</taxon>
    </lineage>
</organism>
<evidence type="ECO:0000313" key="1">
    <source>
        <dbReference type="EMBL" id="OQB41254.1"/>
    </source>
</evidence>
<sequence>MYKSNNLGAILHKLRSKLSAKRFLFSMPSVIQVKINHIINHNVIESNKVIINHIFTSLVLAHSSFFISISS</sequence>
<gene>
    <name evidence="1" type="ORF">BWY04_00933</name>
</gene>
<reference evidence="1" key="1">
    <citation type="submission" date="2017-02" db="EMBL/GenBank/DDBJ databases">
        <title>Delving into the versatile metabolic prowess of the omnipresent phylum Bacteroidetes.</title>
        <authorList>
            <person name="Nobu M.K."/>
            <person name="Mei R."/>
            <person name="Narihiro T."/>
            <person name="Kuroda K."/>
            <person name="Liu W.-T."/>
        </authorList>
    </citation>
    <scope>NUCLEOTIDE SEQUENCE</scope>
    <source>
        <strain evidence="1">ADurb.Bin160</strain>
    </source>
</reference>
<proteinExistence type="predicted"/>
<comment type="caution">
    <text evidence="1">The sequence shown here is derived from an EMBL/GenBank/DDBJ whole genome shotgun (WGS) entry which is preliminary data.</text>
</comment>
<dbReference type="EMBL" id="MWDB01000020">
    <property type="protein sequence ID" value="OQB41254.1"/>
    <property type="molecule type" value="Genomic_DNA"/>
</dbReference>
<protein>
    <submittedName>
        <fullName evidence="1">Uncharacterized protein</fullName>
    </submittedName>
</protein>
<dbReference type="Proteomes" id="UP000485621">
    <property type="component" value="Unassembled WGS sequence"/>
</dbReference>
<accession>A0A1V5ZMW4</accession>
<dbReference type="AlphaFoldDB" id="A0A1V5ZMW4"/>
<name>A0A1V5ZMW4_9BACT</name>